<dbReference type="EMBL" id="WIXP02000101">
    <property type="protein sequence ID" value="KAF6197373.1"/>
    <property type="molecule type" value="Genomic_DNA"/>
</dbReference>
<proteinExistence type="predicted"/>
<keyword evidence="2" id="KW-0479">Metal-binding</keyword>
<evidence type="ECO:0000256" key="5">
    <source>
        <dbReference type="ARBA" id="ARBA00022833"/>
    </source>
</evidence>
<keyword evidence="9" id="KW-1185">Reference proteome</keyword>
<dbReference type="Proteomes" id="UP000466442">
    <property type="component" value="Unassembled WGS sequence"/>
</dbReference>
<keyword evidence="5" id="KW-0862">Zinc</keyword>
<accession>A0A8S9WJN1</accession>
<dbReference type="SMART" id="SM00355">
    <property type="entry name" value="ZnF_C2H2"/>
    <property type="match status" value="2"/>
</dbReference>
<comment type="subcellular location">
    <subcellularLocation>
        <location evidence="1">Nucleus</location>
    </subcellularLocation>
</comment>
<dbReference type="GO" id="GO:0005634">
    <property type="term" value="C:nucleus"/>
    <property type="evidence" value="ECO:0007669"/>
    <property type="project" value="UniProtKB-SubCell"/>
</dbReference>
<dbReference type="Gene3D" id="3.30.160.60">
    <property type="entry name" value="Classic Zinc Finger"/>
    <property type="match status" value="1"/>
</dbReference>
<dbReference type="OrthoDB" id="6571533at2759"/>
<dbReference type="AlphaFoldDB" id="A0A8S9WJN1"/>
<keyword evidence="6" id="KW-0539">Nucleus</keyword>
<organism evidence="8 9">
    <name type="scientific">Apolygus lucorum</name>
    <name type="common">Small green plant bug</name>
    <name type="synonym">Lygocoris lucorum</name>
    <dbReference type="NCBI Taxonomy" id="248454"/>
    <lineage>
        <taxon>Eukaryota</taxon>
        <taxon>Metazoa</taxon>
        <taxon>Ecdysozoa</taxon>
        <taxon>Arthropoda</taxon>
        <taxon>Hexapoda</taxon>
        <taxon>Insecta</taxon>
        <taxon>Pterygota</taxon>
        <taxon>Neoptera</taxon>
        <taxon>Paraneoptera</taxon>
        <taxon>Hemiptera</taxon>
        <taxon>Heteroptera</taxon>
        <taxon>Panheteroptera</taxon>
        <taxon>Cimicomorpha</taxon>
        <taxon>Miridae</taxon>
        <taxon>Mirini</taxon>
        <taxon>Apolygus</taxon>
    </lineage>
</organism>
<dbReference type="InterPro" id="IPR013087">
    <property type="entry name" value="Znf_C2H2_type"/>
</dbReference>
<evidence type="ECO:0000313" key="8">
    <source>
        <dbReference type="EMBL" id="KAF6197373.1"/>
    </source>
</evidence>
<comment type="caution">
    <text evidence="8">The sequence shown here is derived from an EMBL/GenBank/DDBJ whole genome shotgun (WGS) entry which is preliminary data.</text>
</comment>
<dbReference type="GO" id="GO:0008270">
    <property type="term" value="F:zinc ion binding"/>
    <property type="evidence" value="ECO:0007669"/>
    <property type="project" value="UniProtKB-KW"/>
</dbReference>
<evidence type="ECO:0000256" key="6">
    <source>
        <dbReference type="ARBA" id="ARBA00023242"/>
    </source>
</evidence>
<feature type="domain" description="C2H2-type" evidence="7">
    <location>
        <begin position="310"/>
        <end position="333"/>
    </location>
</feature>
<evidence type="ECO:0000313" key="9">
    <source>
        <dbReference type="Proteomes" id="UP000466442"/>
    </source>
</evidence>
<keyword evidence="4" id="KW-0863">Zinc-finger</keyword>
<gene>
    <name evidence="8" type="ORF">GE061_020257</name>
</gene>
<evidence type="ECO:0000259" key="7">
    <source>
        <dbReference type="SMART" id="SM00355"/>
    </source>
</evidence>
<dbReference type="PANTHER" id="PTHR24406">
    <property type="entry name" value="TRANSCRIPTIONAL REPRESSOR CTCFL-RELATED"/>
    <property type="match status" value="1"/>
</dbReference>
<evidence type="ECO:0000256" key="2">
    <source>
        <dbReference type="ARBA" id="ARBA00022723"/>
    </source>
</evidence>
<keyword evidence="3" id="KW-0677">Repeat</keyword>
<evidence type="ECO:0000256" key="1">
    <source>
        <dbReference type="ARBA" id="ARBA00004123"/>
    </source>
</evidence>
<reference evidence="8" key="1">
    <citation type="journal article" date="2021" name="Mol. Ecol. Resour.">
        <title>Apolygus lucorum genome provides insights into omnivorousness and mesophyll feeding.</title>
        <authorList>
            <person name="Liu Y."/>
            <person name="Liu H."/>
            <person name="Wang H."/>
            <person name="Huang T."/>
            <person name="Liu B."/>
            <person name="Yang B."/>
            <person name="Yin L."/>
            <person name="Li B."/>
            <person name="Zhang Y."/>
            <person name="Zhang S."/>
            <person name="Jiang F."/>
            <person name="Zhang X."/>
            <person name="Ren Y."/>
            <person name="Wang B."/>
            <person name="Wang S."/>
            <person name="Lu Y."/>
            <person name="Wu K."/>
            <person name="Fan W."/>
            <person name="Wang G."/>
        </authorList>
    </citation>
    <scope>NUCLEOTIDE SEQUENCE</scope>
    <source>
        <strain evidence="8">12Hb</strain>
    </source>
</reference>
<dbReference type="InterPro" id="IPR050888">
    <property type="entry name" value="ZnF_C2H2-type_TF"/>
</dbReference>
<feature type="domain" description="C2H2-type" evidence="7">
    <location>
        <begin position="369"/>
        <end position="392"/>
    </location>
</feature>
<evidence type="ECO:0000256" key="4">
    <source>
        <dbReference type="ARBA" id="ARBA00022771"/>
    </source>
</evidence>
<protein>
    <recommendedName>
        <fullName evidence="7">C2H2-type domain-containing protein</fullName>
    </recommendedName>
</protein>
<evidence type="ECO:0000256" key="3">
    <source>
        <dbReference type="ARBA" id="ARBA00022737"/>
    </source>
</evidence>
<sequence>MRIIMLIITEDRPTNNSEPFTNEVLDIPIKYEPVVNGHEDTCVMYHLRKDLPITPLNYQRLGTYGSLPSKFNATRLKSGRNSENVNFIGSKMVLNDIIVIVMLSAKRPDQYSFLTTSLVDKTPSSYIFYDGRFHCNCGKSYLNRESYQRHKRYECGVEPQFNITSIRLHLLRRPILLRLWQIISREGELVPSQTELLYGGLRKMDVIIAPVVNRTLRKRLDFNQTEDGVVIVASLMSTQKASLNVIRAMMNEDGVRVEQTQSFSTPESYGTLTGSSPTDIRYHCHCGKSYKYKEGLYRHEKFECGKEAQFQCPECPYRAKQKINLKTHLFFKHNHSPRLYFNCHCGKSYKHLASFHKHKKWECGKEATFHCSICPYKAKQKICLRKHLAVIHQTHHQDGPH</sequence>
<dbReference type="InterPro" id="IPR036236">
    <property type="entry name" value="Znf_C2H2_sf"/>
</dbReference>
<dbReference type="SUPFAM" id="SSF57667">
    <property type="entry name" value="beta-beta-alpha zinc fingers"/>
    <property type="match status" value="1"/>
</dbReference>
<name>A0A8S9WJN1_APOLU</name>